<evidence type="ECO:0000256" key="6">
    <source>
        <dbReference type="ARBA" id="ARBA00023136"/>
    </source>
</evidence>
<dbReference type="GO" id="GO:0006612">
    <property type="term" value="P:protein targeting to membrane"/>
    <property type="evidence" value="ECO:0007669"/>
    <property type="project" value="TreeGrafter"/>
</dbReference>
<organism evidence="8 9">
    <name type="scientific">Paxillus rubicundulus Ve08.2h10</name>
    <dbReference type="NCBI Taxonomy" id="930991"/>
    <lineage>
        <taxon>Eukaryota</taxon>
        <taxon>Fungi</taxon>
        <taxon>Dikarya</taxon>
        <taxon>Basidiomycota</taxon>
        <taxon>Agaricomycotina</taxon>
        <taxon>Agaricomycetes</taxon>
        <taxon>Agaricomycetidae</taxon>
        <taxon>Boletales</taxon>
        <taxon>Paxilineae</taxon>
        <taxon>Paxillaceae</taxon>
        <taxon>Paxillus</taxon>
    </lineage>
</organism>
<reference evidence="9" key="2">
    <citation type="submission" date="2015-01" db="EMBL/GenBank/DDBJ databases">
        <title>Evolutionary Origins and Diversification of the Mycorrhizal Mutualists.</title>
        <authorList>
            <consortium name="DOE Joint Genome Institute"/>
            <consortium name="Mycorrhizal Genomics Consortium"/>
            <person name="Kohler A."/>
            <person name="Kuo A."/>
            <person name="Nagy L.G."/>
            <person name="Floudas D."/>
            <person name="Copeland A."/>
            <person name="Barry K.W."/>
            <person name="Cichocki N."/>
            <person name="Veneault-Fourrey C."/>
            <person name="LaButti K."/>
            <person name="Lindquist E.A."/>
            <person name="Lipzen A."/>
            <person name="Lundell T."/>
            <person name="Morin E."/>
            <person name="Murat C."/>
            <person name="Riley R."/>
            <person name="Ohm R."/>
            <person name="Sun H."/>
            <person name="Tunlid A."/>
            <person name="Henrissat B."/>
            <person name="Grigoriev I.V."/>
            <person name="Hibbett D.S."/>
            <person name="Martin F."/>
        </authorList>
    </citation>
    <scope>NUCLEOTIDE SEQUENCE [LARGE SCALE GENOMIC DNA]</scope>
    <source>
        <strain evidence="9">Ve08.2h10</strain>
    </source>
</reference>
<proteinExistence type="inferred from homology"/>
<feature type="non-terminal residue" evidence="8">
    <location>
        <position position="159"/>
    </location>
</feature>
<dbReference type="GO" id="GO:0005789">
    <property type="term" value="C:endoplasmic reticulum membrane"/>
    <property type="evidence" value="ECO:0007669"/>
    <property type="project" value="UniProtKB-SubCell"/>
</dbReference>
<dbReference type="OrthoDB" id="2190159at2759"/>
<comment type="subunit">
    <text evidence="3">Interacts with ERF2.</text>
</comment>
<dbReference type="Pfam" id="PF10256">
    <property type="entry name" value="Erf4"/>
    <property type="match status" value="1"/>
</dbReference>
<dbReference type="PANTHER" id="PTHR13254">
    <property type="entry name" value="GOLGI AUTOANTIGEN, GOLGIN SUBFAMILY A, 7"/>
    <property type="match status" value="1"/>
</dbReference>
<evidence type="ECO:0000313" key="8">
    <source>
        <dbReference type="EMBL" id="KIK99207.1"/>
    </source>
</evidence>
<name>A0A0D0DKY2_9AGAM</name>
<dbReference type="InterPro" id="IPR019383">
    <property type="entry name" value="Golgin_A_7/ERF4"/>
</dbReference>
<feature type="non-terminal residue" evidence="8">
    <location>
        <position position="1"/>
    </location>
</feature>
<keyword evidence="5" id="KW-0256">Endoplasmic reticulum</keyword>
<dbReference type="EMBL" id="KN824866">
    <property type="protein sequence ID" value="KIK99207.1"/>
    <property type="molecule type" value="Genomic_DNA"/>
</dbReference>
<dbReference type="AlphaFoldDB" id="A0A0D0DKY2"/>
<dbReference type="Proteomes" id="UP000054538">
    <property type="component" value="Unassembled WGS sequence"/>
</dbReference>
<evidence type="ECO:0000259" key="7">
    <source>
        <dbReference type="Pfam" id="PF10256"/>
    </source>
</evidence>
<accession>A0A0D0DKY2</accession>
<comment type="similarity">
    <text evidence="2">Belongs to the ERF4 family.</text>
</comment>
<evidence type="ECO:0000256" key="4">
    <source>
        <dbReference type="ARBA" id="ARBA00018463"/>
    </source>
</evidence>
<keyword evidence="9" id="KW-1185">Reference proteome</keyword>
<gene>
    <name evidence="8" type="ORF">PAXRUDRAFT_37335</name>
</gene>
<dbReference type="HOGENOM" id="CLU_117313_0_0_1"/>
<protein>
    <recommendedName>
        <fullName evidence="4">Ras modification protein ERF4</fullName>
    </recommendedName>
</protein>
<dbReference type="InterPro" id="IPR051371">
    <property type="entry name" value="Ras_palmitoyltransferase"/>
</dbReference>
<comment type="subcellular location">
    <subcellularLocation>
        <location evidence="1">Endoplasmic reticulum membrane</location>
        <topology evidence="1">Peripheral membrane protein</topology>
    </subcellularLocation>
</comment>
<dbReference type="STRING" id="930991.A0A0D0DKY2"/>
<sequence length="159" mass="18124">SRRRPLIPHSSYYFGPPPPDSAYGTPPVGQIGVHHPRDIIRIERDYAGGELIQFAPIYPLELEGRASSLLIPATRFLETINDINEILISAHSIYRSLLYNALAVFTLQLSTLLMTSHYTKEMRRLEHKIAELNTQVYNPVGLNILWPQKVAFLFVSLHF</sequence>
<evidence type="ECO:0000256" key="3">
    <source>
        <dbReference type="ARBA" id="ARBA00011396"/>
    </source>
</evidence>
<dbReference type="InParanoid" id="A0A0D0DKY2"/>
<dbReference type="GO" id="GO:0031211">
    <property type="term" value="C:endoplasmic reticulum palmitoyltransferase complex"/>
    <property type="evidence" value="ECO:0007669"/>
    <property type="project" value="TreeGrafter"/>
</dbReference>
<feature type="domain" description="Golgin subfamily A member 7/ERF4" evidence="7">
    <location>
        <begin position="39"/>
        <end position="155"/>
    </location>
</feature>
<evidence type="ECO:0000256" key="2">
    <source>
        <dbReference type="ARBA" id="ARBA00007732"/>
    </source>
</evidence>
<evidence type="ECO:0000313" key="9">
    <source>
        <dbReference type="Proteomes" id="UP000054538"/>
    </source>
</evidence>
<evidence type="ECO:0000256" key="1">
    <source>
        <dbReference type="ARBA" id="ARBA00004406"/>
    </source>
</evidence>
<reference evidence="8 9" key="1">
    <citation type="submission" date="2014-04" db="EMBL/GenBank/DDBJ databases">
        <authorList>
            <consortium name="DOE Joint Genome Institute"/>
            <person name="Kuo A."/>
            <person name="Kohler A."/>
            <person name="Jargeat P."/>
            <person name="Nagy L.G."/>
            <person name="Floudas D."/>
            <person name="Copeland A."/>
            <person name="Barry K.W."/>
            <person name="Cichocki N."/>
            <person name="Veneault-Fourrey C."/>
            <person name="LaButti K."/>
            <person name="Lindquist E.A."/>
            <person name="Lipzen A."/>
            <person name="Lundell T."/>
            <person name="Morin E."/>
            <person name="Murat C."/>
            <person name="Sun H."/>
            <person name="Tunlid A."/>
            <person name="Henrissat B."/>
            <person name="Grigoriev I.V."/>
            <person name="Hibbett D.S."/>
            <person name="Martin F."/>
            <person name="Nordberg H.P."/>
            <person name="Cantor M.N."/>
            <person name="Hua S.X."/>
        </authorList>
    </citation>
    <scope>NUCLEOTIDE SEQUENCE [LARGE SCALE GENOMIC DNA]</scope>
    <source>
        <strain evidence="8 9">Ve08.2h10</strain>
    </source>
</reference>
<keyword evidence="6" id="KW-0472">Membrane</keyword>
<dbReference type="PANTHER" id="PTHR13254:SF0">
    <property type="entry name" value="GOLGIN SUBFAMILY A MEMBER 7_ERF4 DOMAIN-CONTAINING PROTEIN"/>
    <property type="match status" value="1"/>
</dbReference>
<evidence type="ECO:0000256" key="5">
    <source>
        <dbReference type="ARBA" id="ARBA00022824"/>
    </source>
</evidence>